<evidence type="ECO:0000256" key="1">
    <source>
        <dbReference type="ARBA" id="ARBA00000632"/>
    </source>
</evidence>
<keyword evidence="6" id="KW-0929">Antimicrobial</keyword>
<keyword evidence="7" id="KW-0081">Bacteriolytic enzyme</keyword>
<evidence type="ECO:0000256" key="12">
    <source>
        <dbReference type="ARBA" id="ARBA00073159"/>
    </source>
</evidence>
<proteinExistence type="inferred from homology"/>
<comment type="catalytic activity">
    <reaction evidence="1">
        <text>Hydrolysis of (1-&gt;4)-beta-linkages between N-acetylmuramic acid and N-acetyl-D-glucosamine residues in a peptidoglycan and between N-acetyl-D-glucosamine residues in chitodextrins.</text>
        <dbReference type="EC" id="3.2.1.17"/>
    </reaction>
</comment>
<dbReference type="GO" id="GO:0016998">
    <property type="term" value="P:cell wall macromolecule catabolic process"/>
    <property type="evidence" value="ECO:0007669"/>
    <property type="project" value="InterPro"/>
</dbReference>
<name>A0A179FJU4_PURLI</name>
<dbReference type="GO" id="GO:0003796">
    <property type="term" value="F:lysozyme activity"/>
    <property type="evidence" value="ECO:0007669"/>
    <property type="project" value="UniProtKB-EC"/>
</dbReference>
<dbReference type="InterPro" id="IPR002053">
    <property type="entry name" value="Glyco_hydro_25"/>
</dbReference>
<dbReference type="InterPro" id="IPR017853">
    <property type="entry name" value="GH"/>
</dbReference>
<sequence length="181" mass="19709">MRYMRPGQLQGPISTVQGFDISHYQTNVDFLAAYGSGARFVIVKATEGGTFIDPKFQGHTDDAVNAGFVHGAYHFARPSSSSGSQQADFFLANGGTWVADGMTLPGMLDLENNPSGSQCYGLSQSDMVNWIVDFVDTYSGSTGRFPMIYTTNNWWNTCTGDYSGFSGYSPLVLARIGNTFR</sequence>
<evidence type="ECO:0000256" key="6">
    <source>
        <dbReference type="ARBA" id="ARBA00022529"/>
    </source>
</evidence>
<dbReference type="EMBL" id="LSBI01000026">
    <property type="protein sequence ID" value="OAQ65551.1"/>
    <property type="molecule type" value="Genomic_DNA"/>
</dbReference>
<comment type="caution">
    <text evidence="14">The sequence shown here is derived from an EMBL/GenBank/DDBJ whole genome shotgun (WGS) entry which is preliminary data.</text>
</comment>
<keyword evidence="8" id="KW-0378">Hydrolase</keyword>
<dbReference type="GO" id="GO:0031640">
    <property type="term" value="P:killing of cells of another organism"/>
    <property type="evidence" value="ECO:0007669"/>
    <property type="project" value="UniProtKB-KW"/>
</dbReference>
<evidence type="ECO:0000256" key="7">
    <source>
        <dbReference type="ARBA" id="ARBA00022638"/>
    </source>
</evidence>
<dbReference type="Proteomes" id="UP000078340">
    <property type="component" value="Unassembled WGS sequence"/>
</dbReference>
<comment type="subcellular location">
    <subcellularLocation>
        <location evidence="2">Secreted</location>
    </subcellularLocation>
</comment>
<dbReference type="AlphaFoldDB" id="A0A179FJU4"/>
<dbReference type="SUPFAM" id="SSF51445">
    <property type="entry name" value="(Trans)glycosidases"/>
    <property type="match status" value="1"/>
</dbReference>
<protein>
    <recommendedName>
        <fullName evidence="12">N,O-diacetylmuramidase</fullName>
        <ecNumber evidence="4">3.2.1.17</ecNumber>
    </recommendedName>
    <alternativeName>
        <fullName evidence="13">Lysozyme CH</fullName>
    </alternativeName>
</protein>
<keyword evidence="10" id="KW-0326">Glycosidase</keyword>
<dbReference type="GO" id="GO:0005576">
    <property type="term" value="C:extracellular region"/>
    <property type="evidence" value="ECO:0007669"/>
    <property type="project" value="UniProtKB-SubCell"/>
</dbReference>
<dbReference type="Pfam" id="PF01183">
    <property type="entry name" value="Glyco_hydro_25"/>
    <property type="match status" value="1"/>
</dbReference>
<dbReference type="GO" id="GO:0042742">
    <property type="term" value="P:defense response to bacterium"/>
    <property type="evidence" value="ECO:0007669"/>
    <property type="project" value="UniProtKB-KW"/>
</dbReference>
<evidence type="ECO:0000256" key="10">
    <source>
        <dbReference type="ARBA" id="ARBA00023295"/>
    </source>
</evidence>
<dbReference type="OMA" id="HLPVNWK"/>
<keyword evidence="5" id="KW-0964">Secreted</keyword>
<evidence type="ECO:0000256" key="9">
    <source>
        <dbReference type="ARBA" id="ARBA00023157"/>
    </source>
</evidence>
<dbReference type="SMART" id="SM00641">
    <property type="entry name" value="Glyco_25"/>
    <property type="match status" value="1"/>
</dbReference>
<evidence type="ECO:0000256" key="3">
    <source>
        <dbReference type="ARBA" id="ARBA00010646"/>
    </source>
</evidence>
<evidence type="ECO:0000256" key="13">
    <source>
        <dbReference type="ARBA" id="ARBA00075474"/>
    </source>
</evidence>
<dbReference type="GO" id="GO:0016052">
    <property type="term" value="P:carbohydrate catabolic process"/>
    <property type="evidence" value="ECO:0007669"/>
    <property type="project" value="TreeGrafter"/>
</dbReference>
<accession>A0A179FJU4</accession>
<comment type="function">
    <text evidence="11">This enzyme has both lysozyme (acetylmuramidase) and diacetylmuramidase activities.</text>
</comment>
<dbReference type="InterPro" id="IPR018077">
    <property type="entry name" value="Glyco_hydro_fam25_subgr"/>
</dbReference>
<dbReference type="Gene3D" id="3.20.20.80">
    <property type="entry name" value="Glycosidases"/>
    <property type="match status" value="1"/>
</dbReference>
<evidence type="ECO:0000313" key="14">
    <source>
        <dbReference type="EMBL" id="OAQ65551.1"/>
    </source>
</evidence>
<dbReference type="FunFam" id="3.20.20.80:FF:000060">
    <property type="entry name" value="Lysozyme M1"/>
    <property type="match status" value="1"/>
</dbReference>
<evidence type="ECO:0000313" key="15">
    <source>
        <dbReference type="Proteomes" id="UP000078340"/>
    </source>
</evidence>
<dbReference type="PANTHER" id="PTHR34135:SF2">
    <property type="entry name" value="LYSOZYME"/>
    <property type="match status" value="1"/>
</dbReference>
<reference evidence="14 15" key="1">
    <citation type="submission" date="2016-02" db="EMBL/GenBank/DDBJ databases">
        <title>Biosynthesis of antibiotic leucinostatins and their inhibition on Phytophthora in bio-control Purpureocillium lilacinum.</title>
        <authorList>
            <person name="Wang G."/>
            <person name="Liu Z."/>
            <person name="Lin R."/>
            <person name="Li E."/>
            <person name="Mao Z."/>
            <person name="Ling J."/>
            <person name="Yin W."/>
            <person name="Xie B."/>
        </authorList>
    </citation>
    <scope>NUCLEOTIDE SEQUENCE [LARGE SCALE GENOMIC DNA]</scope>
    <source>
        <strain evidence="14">PLFJ-1</strain>
    </source>
</reference>
<dbReference type="GO" id="GO:0009253">
    <property type="term" value="P:peptidoglycan catabolic process"/>
    <property type="evidence" value="ECO:0007669"/>
    <property type="project" value="InterPro"/>
</dbReference>
<comment type="similarity">
    <text evidence="3">Belongs to the glycosyl hydrolase 25 family.</text>
</comment>
<dbReference type="PROSITE" id="PS51904">
    <property type="entry name" value="GLYCOSYL_HYDROL_F25_2"/>
    <property type="match status" value="1"/>
</dbReference>
<evidence type="ECO:0000256" key="11">
    <source>
        <dbReference type="ARBA" id="ARBA00055588"/>
    </source>
</evidence>
<gene>
    <name evidence="14" type="ORF">VFPFJ_11273</name>
</gene>
<evidence type="ECO:0000256" key="8">
    <source>
        <dbReference type="ARBA" id="ARBA00022801"/>
    </source>
</evidence>
<evidence type="ECO:0000256" key="5">
    <source>
        <dbReference type="ARBA" id="ARBA00022525"/>
    </source>
</evidence>
<dbReference type="PANTHER" id="PTHR34135">
    <property type="entry name" value="LYSOZYME"/>
    <property type="match status" value="1"/>
</dbReference>
<evidence type="ECO:0000256" key="4">
    <source>
        <dbReference type="ARBA" id="ARBA00012732"/>
    </source>
</evidence>
<evidence type="ECO:0000256" key="2">
    <source>
        <dbReference type="ARBA" id="ARBA00004613"/>
    </source>
</evidence>
<dbReference type="EC" id="3.2.1.17" evidence="4"/>
<organism evidence="14 15">
    <name type="scientific">Purpureocillium lilacinum</name>
    <name type="common">Paecilomyces lilacinus</name>
    <dbReference type="NCBI Taxonomy" id="33203"/>
    <lineage>
        <taxon>Eukaryota</taxon>
        <taxon>Fungi</taxon>
        <taxon>Dikarya</taxon>
        <taxon>Ascomycota</taxon>
        <taxon>Pezizomycotina</taxon>
        <taxon>Sordariomycetes</taxon>
        <taxon>Hypocreomycetidae</taxon>
        <taxon>Hypocreales</taxon>
        <taxon>Ophiocordycipitaceae</taxon>
        <taxon>Purpureocillium</taxon>
    </lineage>
</organism>
<keyword evidence="9" id="KW-1015">Disulfide bond</keyword>